<comment type="caution">
    <text evidence="2">The sequence shown here is derived from an EMBL/GenBank/DDBJ whole genome shotgun (WGS) entry which is preliminary data.</text>
</comment>
<keyword evidence="3" id="KW-1185">Reference proteome</keyword>
<evidence type="ECO:0000313" key="3">
    <source>
        <dbReference type="Proteomes" id="UP001179952"/>
    </source>
</evidence>
<dbReference type="PANTHER" id="PTHR33116:SF78">
    <property type="entry name" value="OS12G0587133 PROTEIN"/>
    <property type="match status" value="1"/>
</dbReference>
<dbReference type="AlphaFoldDB" id="A0AAV9BJ01"/>
<sequence>MKKEHWDPLIDRFERRLAGWRGKLLSWGGWLTLLQAVLSNLPTFYLSVFRIPVGVVEHMDRIRRRFLWRGGDEVRWATHLVD</sequence>
<keyword evidence="1" id="KW-1133">Transmembrane helix</keyword>
<reference evidence="2" key="1">
    <citation type="journal article" date="2023" name="Nat. Commun.">
        <title>Diploid and tetraploid genomes of Acorus and the evolution of monocots.</title>
        <authorList>
            <person name="Ma L."/>
            <person name="Liu K.W."/>
            <person name="Li Z."/>
            <person name="Hsiao Y.Y."/>
            <person name="Qi Y."/>
            <person name="Fu T."/>
            <person name="Tang G.D."/>
            <person name="Zhang D."/>
            <person name="Sun W.H."/>
            <person name="Liu D.K."/>
            <person name="Li Y."/>
            <person name="Chen G.Z."/>
            <person name="Liu X.D."/>
            <person name="Liao X.Y."/>
            <person name="Jiang Y.T."/>
            <person name="Yu X."/>
            <person name="Hao Y."/>
            <person name="Huang J."/>
            <person name="Zhao X.W."/>
            <person name="Ke S."/>
            <person name="Chen Y.Y."/>
            <person name="Wu W.L."/>
            <person name="Hsu J.L."/>
            <person name="Lin Y.F."/>
            <person name="Huang M.D."/>
            <person name="Li C.Y."/>
            <person name="Huang L."/>
            <person name="Wang Z.W."/>
            <person name="Zhao X."/>
            <person name="Zhong W.Y."/>
            <person name="Peng D.H."/>
            <person name="Ahmad S."/>
            <person name="Lan S."/>
            <person name="Zhang J.S."/>
            <person name="Tsai W.C."/>
            <person name="Van de Peer Y."/>
            <person name="Liu Z.J."/>
        </authorList>
    </citation>
    <scope>NUCLEOTIDE SEQUENCE</scope>
    <source>
        <strain evidence="2">SCP</strain>
    </source>
</reference>
<protein>
    <submittedName>
        <fullName evidence="2">Uncharacterized protein</fullName>
    </submittedName>
</protein>
<gene>
    <name evidence="2" type="ORF">QJS04_geneDACA004080</name>
</gene>
<dbReference type="EMBL" id="JAUJYN010000003">
    <property type="protein sequence ID" value="KAK1276124.1"/>
    <property type="molecule type" value="Genomic_DNA"/>
</dbReference>
<evidence type="ECO:0000256" key="1">
    <source>
        <dbReference type="SAM" id="Phobius"/>
    </source>
</evidence>
<organism evidence="2 3">
    <name type="scientific">Acorus gramineus</name>
    <name type="common">Dwarf sweet flag</name>
    <dbReference type="NCBI Taxonomy" id="55184"/>
    <lineage>
        <taxon>Eukaryota</taxon>
        <taxon>Viridiplantae</taxon>
        <taxon>Streptophyta</taxon>
        <taxon>Embryophyta</taxon>
        <taxon>Tracheophyta</taxon>
        <taxon>Spermatophyta</taxon>
        <taxon>Magnoliopsida</taxon>
        <taxon>Liliopsida</taxon>
        <taxon>Acoraceae</taxon>
        <taxon>Acorus</taxon>
    </lineage>
</organism>
<reference evidence="2" key="2">
    <citation type="submission" date="2023-06" db="EMBL/GenBank/DDBJ databases">
        <authorList>
            <person name="Ma L."/>
            <person name="Liu K.-W."/>
            <person name="Li Z."/>
            <person name="Hsiao Y.-Y."/>
            <person name="Qi Y."/>
            <person name="Fu T."/>
            <person name="Tang G."/>
            <person name="Zhang D."/>
            <person name="Sun W.-H."/>
            <person name="Liu D.-K."/>
            <person name="Li Y."/>
            <person name="Chen G.-Z."/>
            <person name="Liu X.-D."/>
            <person name="Liao X.-Y."/>
            <person name="Jiang Y.-T."/>
            <person name="Yu X."/>
            <person name="Hao Y."/>
            <person name="Huang J."/>
            <person name="Zhao X.-W."/>
            <person name="Ke S."/>
            <person name="Chen Y.-Y."/>
            <person name="Wu W.-L."/>
            <person name="Hsu J.-L."/>
            <person name="Lin Y.-F."/>
            <person name="Huang M.-D."/>
            <person name="Li C.-Y."/>
            <person name="Huang L."/>
            <person name="Wang Z.-W."/>
            <person name="Zhao X."/>
            <person name="Zhong W.-Y."/>
            <person name="Peng D.-H."/>
            <person name="Ahmad S."/>
            <person name="Lan S."/>
            <person name="Zhang J.-S."/>
            <person name="Tsai W.-C."/>
            <person name="Van De Peer Y."/>
            <person name="Liu Z.-J."/>
        </authorList>
    </citation>
    <scope>NUCLEOTIDE SEQUENCE</scope>
    <source>
        <strain evidence="2">SCP</strain>
        <tissue evidence="2">Leaves</tissue>
    </source>
</reference>
<name>A0AAV9BJ01_ACOGR</name>
<accession>A0AAV9BJ01</accession>
<dbReference type="Proteomes" id="UP001179952">
    <property type="component" value="Unassembled WGS sequence"/>
</dbReference>
<evidence type="ECO:0000313" key="2">
    <source>
        <dbReference type="EMBL" id="KAK1276124.1"/>
    </source>
</evidence>
<dbReference type="PANTHER" id="PTHR33116">
    <property type="entry name" value="REVERSE TRANSCRIPTASE ZINC-BINDING DOMAIN-CONTAINING PROTEIN-RELATED-RELATED"/>
    <property type="match status" value="1"/>
</dbReference>
<keyword evidence="1" id="KW-0472">Membrane</keyword>
<feature type="transmembrane region" description="Helical" evidence="1">
    <location>
        <begin position="30"/>
        <end position="56"/>
    </location>
</feature>
<proteinExistence type="predicted"/>
<keyword evidence="1" id="KW-0812">Transmembrane</keyword>